<evidence type="ECO:0000313" key="2">
    <source>
        <dbReference type="Proteomes" id="UP001165367"/>
    </source>
</evidence>
<comment type="caution">
    <text evidence="1">The sequence shown here is derived from an EMBL/GenBank/DDBJ whole genome shotgun (WGS) entry which is preliminary data.</text>
</comment>
<reference evidence="1" key="1">
    <citation type="submission" date="2022-01" db="EMBL/GenBank/DDBJ databases">
        <authorList>
            <person name="Jo J.-H."/>
            <person name="Im W.-T."/>
        </authorList>
    </citation>
    <scope>NUCLEOTIDE SEQUENCE</scope>
    <source>
        <strain evidence="1">NA20</strain>
    </source>
</reference>
<proteinExistence type="predicted"/>
<dbReference type="Proteomes" id="UP001165367">
    <property type="component" value="Unassembled WGS sequence"/>
</dbReference>
<evidence type="ECO:0000313" key="1">
    <source>
        <dbReference type="EMBL" id="MCG2616076.1"/>
    </source>
</evidence>
<name>A0ABS9KUT9_9BACT</name>
<protein>
    <submittedName>
        <fullName evidence="1">N-acetyl sugar amidotransferase</fullName>
    </submittedName>
</protein>
<sequence length="411" mass="48117">MSDKEISEAALALPKMRYCKKCVYPASSAVPLAFDEDGICSGCRTSSQSISIDWNRRQKLFERLIEDYRSKDGSNYDCIIPVSGGKDSYWQIHIIKSYGLNPLLVTYHGNNYTPTGMKNLLNMREAFGCDHIFFTPSIDVLKAMNRLGQVIMGDMNWHAHAGIFTYPIRVAVQQNVPLMIWGEHGFMDLGGMHSYNDLVEFTYRYRHEHCLRGYEWTDFVDAAAKYGEKIEKKDMFTWMYPSDEEIERVGVRGIYISNFFKWDANSHGPLMKEKYGFLEAEEPFERTYRTMSNLDDMHENGIHDYMKFVKFGYGRASDHVCKDIRAGLMTREEGVKIIQERDPVKSRDLQRWLKYVGWSEEKFDYEADRFRDPRVWWIQEGLWYKNDITGIPGCYGKVHLNAEEQKRYKSI</sequence>
<dbReference type="NCBIfam" id="TIGR03573">
    <property type="entry name" value="WbuX"/>
    <property type="match status" value="1"/>
</dbReference>
<dbReference type="InterPro" id="IPR020022">
    <property type="entry name" value="N-acetyl_sugar_amidoTrfase"/>
</dbReference>
<keyword evidence="2" id="KW-1185">Reference proteome</keyword>
<dbReference type="EMBL" id="JAKLTR010000011">
    <property type="protein sequence ID" value="MCG2616076.1"/>
    <property type="molecule type" value="Genomic_DNA"/>
</dbReference>
<gene>
    <name evidence="1" type="ORF">LZZ85_17400</name>
</gene>
<organism evidence="1 2">
    <name type="scientific">Terrimonas ginsenosidimutans</name>
    <dbReference type="NCBI Taxonomy" id="2908004"/>
    <lineage>
        <taxon>Bacteria</taxon>
        <taxon>Pseudomonadati</taxon>
        <taxon>Bacteroidota</taxon>
        <taxon>Chitinophagia</taxon>
        <taxon>Chitinophagales</taxon>
        <taxon>Chitinophagaceae</taxon>
        <taxon>Terrimonas</taxon>
    </lineage>
</organism>
<accession>A0ABS9KUT9</accession>
<dbReference type="RefSeq" id="WP_237874614.1">
    <property type="nucleotide sequence ID" value="NZ_JAKLTR010000011.1"/>
</dbReference>
<dbReference type="SUPFAM" id="SSF52402">
    <property type="entry name" value="Adenine nucleotide alpha hydrolases-like"/>
    <property type="match status" value="1"/>
</dbReference>